<feature type="domain" description="Class II aldolase/adducin N-terminal" evidence="1">
    <location>
        <begin position="55"/>
        <end position="237"/>
    </location>
</feature>
<dbReference type="AlphaFoldDB" id="A0A0N1HSW9"/>
<dbReference type="GeneID" id="28737579"/>
<reference evidence="2 3" key="1">
    <citation type="submission" date="2015-06" db="EMBL/GenBank/DDBJ databases">
        <title>Draft genome of the ant-associated black yeast Phialophora attae CBS 131958.</title>
        <authorList>
            <person name="Moreno L.F."/>
            <person name="Stielow B.J."/>
            <person name="de Hoog S."/>
            <person name="Vicente V.A."/>
            <person name="Weiss V.A."/>
            <person name="de Vries M."/>
            <person name="Cruz L.M."/>
            <person name="Souza E.M."/>
        </authorList>
    </citation>
    <scope>NUCLEOTIDE SEQUENCE [LARGE SCALE GENOMIC DNA]</scope>
    <source>
        <strain evidence="2 3">CBS 131958</strain>
    </source>
</reference>
<organism evidence="2 3">
    <name type="scientific">Cyphellophora attinorum</name>
    <dbReference type="NCBI Taxonomy" id="1664694"/>
    <lineage>
        <taxon>Eukaryota</taxon>
        <taxon>Fungi</taxon>
        <taxon>Dikarya</taxon>
        <taxon>Ascomycota</taxon>
        <taxon>Pezizomycotina</taxon>
        <taxon>Eurotiomycetes</taxon>
        <taxon>Chaetothyriomycetidae</taxon>
        <taxon>Chaetothyriales</taxon>
        <taxon>Cyphellophoraceae</taxon>
        <taxon>Cyphellophora</taxon>
    </lineage>
</organism>
<dbReference type="OrthoDB" id="3238794at2759"/>
<comment type="caution">
    <text evidence="2">The sequence shown here is derived from an EMBL/GenBank/DDBJ whole genome shotgun (WGS) entry which is preliminary data.</text>
</comment>
<protein>
    <recommendedName>
        <fullName evidence="1">Class II aldolase/adducin N-terminal domain-containing protein</fullName>
    </recommendedName>
</protein>
<dbReference type="STRING" id="1664694.A0A0N1HSW9"/>
<dbReference type="RefSeq" id="XP_018001819.1">
    <property type="nucleotide sequence ID" value="XM_018145699.1"/>
</dbReference>
<dbReference type="InterPro" id="IPR001303">
    <property type="entry name" value="Aldolase_II/adducin_N"/>
</dbReference>
<dbReference type="PANTHER" id="PTHR10672:SF25">
    <property type="entry name" value="MEIOTICALLY UP-REGULATED GENE 14 PROTEIN"/>
    <property type="match status" value="1"/>
</dbReference>
<dbReference type="InterPro" id="IPR036409">
    <property type="entry name" value="Aldolase_II/adducin_N_sf"/>
</dbReference>
<proteinExistence type="predicted"/>
<sequence>MSTITQTQTTTSKHIQIEQEQDAQSALTWDLSNTEPLHHIPTFTDKHAERAWAKGKMAAAFRTFARLGWADGASGHVSLRDPVNPEHFWINPYAVHFAQMKASDLVLVDHEGKQVMPTKHKVNAAGFIIHSSIHKARPDINAAVHLHSPYGRAWSAFGKGLDMVNQDACMFHRNLAVYEGFGGVVLAAEEGARLADALGSDKQHLILQNHGLLTCGGTVDEAAAYFIALERACEGQILVEQASASGLQRKFVGEEEAEYTYANTGIPKVAYMQFQPEFDLTVELSGGEVLK</sequence>
<dbReference type="GO" id="GO:0051015">
    <property type="term" value="F:actin filament binding"/>
    <property type="evidence" value="ECO:0007669"/>
    <property type="project" value="TreeGrafter"/>
</dbReference>
<evidence type="ECO:0000259" key="1">
    <source>
        <dbReference type="SMART" id="SM01007"/>
    </source>
</evidence>
<dbReference type="NCBIfam" id="NF004855">
    <property type="entry name" value="PRK06208.1"/>
    <property type="match status" value="1"/>
</dbReference>
<dbReference type="Gene3D" id="3.40.225.10">
    <property type="entry name" value="Class II aldolase/adducin N-terminal domain"/>
    <property type="match status" value="1"/>
</dbReference>
<dbReference type="InterPro" id="IPR051017">
    <property type="entry name" value="Aldolase-II_Adducin_sf"/>
</dbReference>
<name>A0A0N1HSW9_9EURO</name>
<dbReference type="VEuPathDB" id="FungiDB:AB675_5486"/>
<dbReference type="SMART" id="SM01007">
    <property type="entry name" value="Aldolase_II"/>
    <property type="match status" value="1"/>
</dbReference>
<accession>A0A0N1HSW9</accession>
<dbReference type="SUPFAM" id="SSF53639">
    <property type="entry name" value="AraD/HMP-PK domain-like"/>
    <property type="match status" value="1"/>
</dbReference>
<dbReference type="GO" id="GO:0005856">
    <property type="term" value="C:cytoskeleton"/>
    <property type="evidence" value="ECO:0007669"/>
    <property type="project" value="TreeGrafter"/>
</dbReference>
<dbReference type="EMBL" id="LFJN01000008">
    <property type="protein sequence ID" value="KPI41856.1"/>
    <property type="molecule type" value="Genomic_DNA"/>
</dbReference>
<gene>
    <name evidence="2" type="ORF">AB675_5486</name>
</gene>
<dbReference type="PANTHER" id="PTHR10672">
    <property type="entry name" value="ADDUCIN"/>
    <property type="match status" value="1"/>
</dbReference>
<keyword evidence="3" id="KW-1185">Reference proteome</keyword>
<dbReference type="Proteomes" id="UP000038010">
    <property type="component" value="Unassembled WGS sequence"/>
</dbReference>
<dbReference type="Pfam" id="PF00596">
    <property type="entry name" value="Aldolase_II"/>
    <property type="match status" value="1"/>
</dbReference>
<evidence type="ECO:0000313" key="2">
    <source>
        <dbReference type="EMBL" id="KPI41856.1"/>
    </source>
</evidence>
<evidence type="ECO:0000313" key="3">
    <source>
        <dbReference type="Proteomes" id="UP000038010"/>
    </source>
</evidence>
<dbReference type="FunFam" id="3.40.225.10:FF:000009">
    <property type="entry name" value="Class II aldolase/adducin N-terminal"/>
    <property type="match status" value="1"/>
</dbReference>